<dbReference type="STRING" id="867902.Ornrh_0995"/>
<keyword evidence="13" id="KW-1185">Reference proteome</keyword>
<dbReference type="PATRIC" id="fig|867902.3.peg.983"/>
<evidence type="ECO:0000313" key="13">
    <source>
        <dbReference type="Proteomes" id="UP000006051"/>
    </source>
</evidence>
<name>I3ZZQ3_ORNRL</name>
<dbReference type="eggNOG" id="COG0776">
    <property type="taxonomic scope" value="Bacteria"/>
</dbReference>
<accession>I3ZZQ3</accession>
<comment type="function">
    <text evidence="10">DNA-binding protein that plays a critical role in nucleoid compaction, genome replication and DNA replication and transcription. Binds to both ssDNA and dsDNA with a binding site covering about 15 nucleotides. Displays DNA-supercoiling activity only when associated with the viral DNA topoisomerase 2.</text>
</comment>
<comment type="subcellular location">
    <subcellularLocation>
        <location evidence="1">Virion</location>
    </subcellularLocation>
</comment>
<dbReference type="GeneID" id="71569279"/>
<evidence type="ECO:0000256" key="8">
    <source>
        <dbReference type="ARBA" id="ARBA00033120"/>
    </source>
</evidence>
<dbReference type="Pfam" id="PF18291">
    <property type="entry name" value="HU-HIG"/>
    <property type="match status" value="1"/>
</dbReference>
<dbReference type="PANTHER" id="PTHR33175:SF13">
    <property type="entry name" value="HISTONE-LIKE PROTEIN"/>
    <property type="match status" value="1"/>
</dbReference>
<organism evidence="12 13">
    <name type="scientific">Ornithobacterium rhinotracheale (strain ATCC 51463 / DSM 15997 / CCUG 23171 / CIP 104009 / LMG 9086)</name>
    <dbReference type="NCBI Taxonomy" id="867902"/>
    <lineage>
        <taxon>Bacteria</taxon>
        <taxon>Pseudomonadati</taxon>
        <taxon>Bacteroidota</taxon>
        <taxon>Flavobacteriia</taxon>
        <taxon>Flavobacteriales</taxon>
        <taxon>Weeksellaceae</taxon>
        <taxon>Ornithobacterium</taxon>
    </lineage>
</organism>
<dbReference type="EMBL" id="CP003283">
    <property type="protein sequence ID" value="AFL97187.1"/>
    <property type="molecule type" value="Genomic_DNA"/>
</dbReference>
<evidence type="ECO:0000256" key="6">
    <source>
        <dbReference type="ARBA" id="ARBA00022921"/>
    </source>
</evidence>
<dbReference type="Proteomes" id="UP000006051">
    <property type="component" value="Chromosome"/>
</dbReference>
<dbReference type="HOGENOM" id="CLU_112331_5_2_10"/>
<sequence length="122" mass="13346">MKYKLVQKANPQDKSKKWYANAVNAGTVSQRAVAKNIAEKSSLTVGDIANVIENLLEEMPKELIEGKSVKLGDFGTFRLSLSSEGVGNEKDFNATKIKGAKVIFTPGVALKKALSDIKYERE</sequence>
<dbReference type="GO" id="GO:0005829">
    <property type="term" value="C:cytosol"/>
    <property type="evidence" value="ECO:0007669"/>
    <property type="project" value="TreeGrafter"/>
</dbReference>
<comment type="similarity">
    <text evidence="2">Belongs to the bacterial histone-like protein family.</text>
</comment>
<evidence type="ECO:0000256" key="1">
    <source>
        <dbReference type="ARBA" id="ARBA00004328"/>
    </source>
</evidence>
<dbReference type="InterPro" id="IPR010992">
    <property type="entry name" value="IHF-like_DNA-bd_dom_sf"/>
</dbReference>
<dbReference type="AlphaFoldDB" id="I3ZZQ3"/>
<dbReference type="InterPro" id="IPR000119">
    <property type="entry name" value="Hist_DNA-bd"/>
</dbReference>
<keyword evidence="5" id="KW-0235">DNA replication</keyword>
<dbReference type="GO" id="GO:0006260">
    <property type="term" value="P:DNA replication"/>
    <property type="evidence" value="ECO:0007669"/>
    <property type="project" value="UniProtKB-KW"/>
</dbReference>
<evidence type="ECO:0000256" key="5">
    <source>
        <dbReference type="ARBA" id="ARBA00022705"/>
    </source>
</evidence>
<dbReference type="NCBIfam" id="TIGR01201">
    <property type="entry name" value="HU_rel"/>
    <property type="match status" value="1"/>
</dbReference>
<protein>
    <recommendedName>
        <fullName evidence="4">Viral histone-like protein</fullName>
    </recommendedName>
    <alternativeName>
        <fullName evidence="9">DNA-binding protein pA104R</fullName>
    </alternativeName>
    <alternativeName>
        <fullName evidence="8">pA104R</fullName>
    </alternativeName>
</protein>
<dbReference type="InterPro" id="IPR041607">
    <property type="entry name" value="HU-HIG"/>
</dbReference>
<dbReference type="GO" id="GO:0003677">
    <property type="term" value="F:DNA binding"/>
    <property type="evidence" value="ECO:0007669"/>
    <property type="project" value="UniProtKB-KW"/>
</dbReference>
<reference evidence="12 13" key="1">
    <citation type="submission" date="2012-06" db="EMBL/GenBank/DDBJ databases">
        <title>The complete genome of Ornithobacterium rhinotracheale DSM 15997.</title>
        <authorList>
            <consortium name="US DOE Joint Genome Institute (JGI-PGF)"/>
            <person name="Lucas S."/>
            <person name="Copeland A."/>
            <person name="Lapidus A."/>
            <person name="Goodwin L."/>
            <person name="Pitluck S."/>
            <person name="Peters L."/>
            <person name="Mikhailova N."/>
            <person name="Teshima H."/>
            <person name="Kyrpides N."/>
            <person name="Mavromatis K."/>
            <person name="Pagani I."/>
            <person name="Ivanova N."/>
            <person name="Ovchinnikova G."/>
            <person name="Zeytun A."/>
            <person name="Detter J.C."/>
            <person name="Han C."/>
            <person name="Land M."/>
            <person name="Hauser L."/>
            <person name="Markowitz V."/>
            <person name="Cheng J.-F."/>
            <person name="Hugenholtz P."/>
            <person name="Woyke T."/>
            <person name="Wu D."/>
            <person name="Lang E."/>
            <person name="Kopitz M."/>
            <person name="Brambilla E."/>
            <person name="Klenk H.-P."/>
            <person name="Eisen J.A."/>
        </authorList>
    </citation>
    <scope>NUCLEOTIDE SEQUENCE [LARGE SCALE GENOMIC DNA]</scope>
    <source>
        <strain evidence="13">ATCC 51463 / DSM 15997 / CCUG 23171 / LMG 9086</strain>
    </source>
</reference>
<feature type="domain" description="HU" evidence="11">
    <location>
        <begin position="2"/>
        <end position="121"/>
    </location>
</feature>
<evidence type="ECO:0000256" key="3">
    <source>
        <dbReference type="ARBA" id="ARBA00011738"/>
    </source>
</evidence>
<dbReference type="PANTHER" id="PTHR33175">
    <property type="entry name" value="DNA-BINDING PROTEIN HU"/>
    <property type="match status" value="1"/>
</dbReference>
<dbReference type="KEGG" id="orh:Ornrh_0995"/>
<gene>
    <name evidence="12" type="ordered locus">Ornrh_0995</name>
</gene>
<comment type="subunit">
    <text evidence="3">Homodimer.</text>
</comment>
<keyword evidence="6" id="KW-0426">Late protein</keyword>
<dbReference type="GeneID" id="97257696"/>
<dbReference type="Gene3D" id="4.10.520.10">
    <property type="entry name" value="IHF-like DNA-binding proteins"/>
    <property type="match status" value="1"/>
</dbReference>
<proteinExistence type="inferred from homology"/>
<dbReference type="GO" id="GO:0030527">
    <property type="term" value="F:structural constituent of chromatin"/>
    <property type="evidence" value="ECO:0007669"/>
    <property type="project" value="InterPro"/>
</dbReference>
<evidence type="ECO:0000256" key="10">
    <source>
        <dbReference type="ARBA" id="ARBA00046140"/>
    </source>
</evidence>
<evidence type="ECO:0000256" key="4">
    <source>
        <dbReference type="ARBA" id="ARBA00016145"/>
    </source>
</evidence>
<evidence type="ECO:0000256" key="9">
    <source>
        <dbReference type="ARBA" id="ARBA00033227"/>
    </source>
</evidence>
<evidence type="ECO:0000256" key="7">
    <source>
        <dbReference type="ARBA" id="ARBA00023125"/>
    </source>
</evidence>
<keyword evidence="7 12" id="KW-0238">DNA-binding</keyword>
<evidence type="ECO:0000313" key="12">
    <source>
        <dbReference type="EMBL" id="AFL97187.1"/>
    </source>
</evidence>
<dbReference type="InterPro" id="IPR005902">
    <property type="entry name" value="HU_DNA-bd_put"/>
</dbReference>
<evidence type="ECO:0000256" key="2">
    <source>
        <dbReference type="ARBA" id="ARBA00010529"/>
    </source>
</evidence>
<evidence type="ECO:0000259" key="11">
    <source>
        <dbReference type="Pfam" id="PF18291"/>
    </source>
</evidence>
<dbReference type="SUPFAM" id="SSF47729">
    <property type="entry name" value="IHF-like DNA-binding proteins"/>
    <property type="match status" value="1"/>
</dbReference>
<dbReference type="RefSeq" id="WP_014790788.1">
    <property type="nucleotide sequence ID" value="NC_018016.1"/>
</dbReference>